<dbReference type="FunFam" id="3.40.50.300:FF:000245">
    <property type="entry name" value="C-1-tetrahydrofolate synthase, cytoplasmic"/>
    <property type="match status" value="1"/>
</dbReference>
<dbReference type="UniPathway" id="UPA00193"/>
<dbReference type="PROSITE" id="PS00722">
    <property type="entry name" value="FTHFS_2"/>
    <property type="match status" value="1"/>
</dbReference>
<dbReference type="EMBL" id="CDMZ01001259">
    <property type="protein sequence ID" value="CEM29814.1"/>
    <property type="molecule type" value="Genomic_DNA"/>
</dbReference>
<dbReference type="FunFam" id="3.40.50.300:FF:001522">
    <property type="entry name" value="Probable MIS1-C1-tetrahydrofolate synthase, mitochondrial"/>
    <property type="match status" value="1"/>
</dbReference>
<dbReference type="CDD" id="cd00477">
    <property type="entry name" value="FTHFS"/>
    <property type="match status" value="1"/>
</dbReference>
<dbReference type="AlphaFoldDB" id="A0A0G4GJ09"/>
<keyword evidence="5" id="KW-0547">Nucleotide-binding</keyword>
<comment type="pathway">
    <text evidence="1">One-carbon metabolism; tetrahydrofolate interconversion.</text>
</comment>
<dbReference type="Gene3D" id="3.40.50.300">
    <property type="entry name" value="P-loop containing nucleotide triphosphate hydrolases"/>
    <property type="match status" value="2"/>
</dbReference>
<dbReference type="VEuPathDB" id="CryptoDB:Cvel_4779"/>
<evidence type="ECO:0000256" key="3">
    <source>
        <dbReference type="ARBA" id="ARBA00022563"/>
    </source>
</evidence>
<evidence type="ECO:0000256" key="1">
    <source>
        <dbReference type="ARBA" id="ARBA00004777"/>
    </source>
</evidence>
<dbReference type="GO" id="GO:0005524">
    <property type="term" value="F:ATP binding"/>
    <property type="evidence" value="ECO:0007669"/>
    <property type="project" value="UniProtKB-KW"/>
</dbReference>
<keyword evidence="6" id="KW-0067">ATP-binding</keyword>
<accession>A0A0G4GJ09</accession>
<dbReference type="GO" id="GO:0035999">
    <property type="term" value="P:tetrahydrofolate interconversion"/>
    <property type="evidence" value="ECO:0007669"/>
    <property type="project" value="UniProtKB-UniPathway"/>
</dbReference>
<dbReference type="EC" id="6.3.4.3" evidence="2"/>
<evidence type="ECO:0000256" key="5">
    <source>
        <dbReference type="ARBA" id="ARBA00022741"/>
    </source>
</evidence>
<dbReference type="GO" id="GO:0004329">
    <property type="term" value="F:formate-tetrahydrofolate ligase activity"/>
    <property type="evidence" value="ECO:0007669"/>
    <property type="project" value="UniProtKB-EC"/>
</dbReference>
<evidence type="ECO:0000256" key="4">
    <source>
        <dbReference type="ARBA" id="ARBA00022598"/>
    </source>
</evidence>
<keyword evidence="4" id="KW-0436">Ligase</keyword>
<name>A0A0G4GJ09_9ALVE</name>
<dbReference type="Pfam" id="PF01268">
    <property type="entry name" value="FTHFS"/>
    <property type="match status" value="2"/>
</dbReference>
<dbReference type="InterPro" id="IPR020628">
    <property type="entry name" value="Formate_THF_ligase_CS"/>
</dbReference>
<organism evidence="8">
    <name type="scientific">Chromera velia CCMP2878</name>
    <dbReference type="NCBI Taxonomy" id="1169474"/>
    <lineage>
        <taxon>Eukaryota</taxon>
        <taxon>Sar</taxon>
        <taxon>Alveolata</taxon>
        <taxon>Colpodellida</taxon>
        <taxon>Chromeraceae</taxon>
        <taxon>Chromera</taxon>
    </lineage>
</organism>
<evidence type="ECO:0000256" key="7">
    <source>
        <dbReference type="SAM" id="MobiDB-lite"/>
    </source>
</evidence>
<dbReference type="Gene3D" id="1.10.8.770">
    <property type="match status" value="1"/>
</dbReference>
<evidence type="ECO:0000256" key="2">
    <source>
        <dbReference type="ARBA" id="ARBA00012295"/>
    </source>
</evidence>
<reference evidence="8" key="1">
    <citation type="submission" date="2014-11" db="EMBL/GenBank/DDBJ databases">
        <authorList>
            <person name="Otto D Thomas"/>
            <person name="Naeem Raeece"/>
        </authorList>
    </citation>
    <scope>NUCLEOTIDE SEQUENCE</scope>
</reference>
<proteinExistence type="inferred from homology"/>
<dbReference type="PROSITE" id="PS00721">
    <property type="entry name" value="FTHFS_1"/>
    <property type="match status" value="1"/>
</dbReference>
<evidence type="ECO:0000256" key="6">
    <source>
        <dbReference type="ARBA" id="ARBA00022840"/>
    </source>
</evidence>
<dbReference type="InterPro" id="IPR027417">
    <property type="entry name" value="P-loop_NTPase"/>
</dbReference>
<dbReference type="Gene3D" id="3.10.410.10">
    <property type="entry name" value="Formyltetrahydrofolate synthetase, domain 3"/>
    <property type="match status" value="1"/>
</dbReference>
<evidence type="ECO:0000313" key="8">
    <source>
        <dbReference type="EMBL" id="CEM29814.1"/>
    </source>
</evidence>
<gene>
    <name evidence="8" type="ORF">Cvel_4779</name>
</gene>
<dbReference type="InterPro" id="IPR000559">
    <property type="entry name" value="Formate_THF_ligase"/>
</dbReference>
<keyword evidence="3" id="KW-0554">One-carbon metabolism</keyword>
<dbReference type="SUPFAM" id="SSF52540">
    <property type="entry name" value="P-loop containing nucleoside triphosphate hydrolases"/>
    <property type="match status" value="2"/>
</dbReference>
<feature type="region of interest" description="Disordered" evidence="7">
    <location>
        <begin position="676"/>
        <end position="695"/>
    </location>
</feature>
<sequence>MAFRTDNLECKVPVPSDLEAAQAVKPLYVKEIAEGLGLDLDTDVELYGNFKAKVKLSVLDKFKDKKEGKFVVVAGVTPTPLGEGKTTTTVGVSQALGRHLSKSVFTTVRQPSMGPTFGLKGGAAGGGYSQVIPMDEFNLHLTGDLHAVSISHNLLCGALDQRMFHEATQSDAALFDRLAPKDKDGVPQVSHILEKRFKKKGVPTDPGSLKSLSPEQIRAVSRLDIDPSTINLRRVVDVNDRFLRSVEIGKGDQEGGLIFRSMAKKRAEAEKISKGDAEGDAESLLKAAEAQKGVAPRESGFDIAVASEVMAILALSSSLQDLRDRLGRMVVASDRSGEAVTVEDLGCAGAMTVLLKDAMKPTLMQTLEGTPVFVHAGPFANIAHGNSSVVADKIALKLVGEEGIVITEAGFGADVGFEKCCDIKCRDSGLKPDAAVIVATVRALKLHGGAPKVVAGQVLAPVYSTEALDVLEKGCANLMAHVRNVRKFGIPAVVCVNQRNTDTPAELELVRVMAKKAGAFDAVVSNHWAKGGEGAVDLAKAVAAAAFAPKEGEGFRFIYPLDLSIREKILKVATEIYSASGVNFSDIAEQQIARYEALGLGHLCVCNAKTQYSISTDPELRGDPQGHVVSVREVRLSAGAGFVVPILGPVMTMPGLPTRPAFYDIDLILSDAEPEGKIVDSSGDLRPADGPPPHGVLSAPPPGIVQPHPPPTFGPAAGGQPQGSRFFGPLTAPPVASSEDAEAFRAPPLQAAPSQGPAYFGISTPPPVPQTAIPESVHNFGPGGPGWAAFQQAHPPPLQQFSTRRSDLAKKALDSVKSFSAEKDIELFHESIIECVEEVRSLDGPSSFGPVDLASLIRQKLSEDVLNVLKADPEYSVSKANPDWLMDCLQHFYLGPFPKRLRARWSEIKSFAPLAKESALAFVARGQKILGRYRRLVPMTPEAFSMMEYSVLFEALPIGSAARRYVVTNLQDHSLSGLRDCLRQYEETAMSQSPGASIWLATNIPSSSGGRPQVPSAPQGNCPSGTSGSGSFFCPLCKHIHKKGMHSKYAGCGTNKRCATQGRPCPGASHECTHCKRTGHLDSACIQELKKKVDVKLATVSFTAAAAETTEDSLEDPHFGKDDGATVDAVGENYLKRLPSSVRYTVSPLPAPVPIQTAGEDGAVVQATHSADVPDVMFGEKRADLSFLILPDSPVPFLFSKALAQRLGAVMDYRSDLMTIPSASGDPTELLWIDLGRYCAMTLRQAPVFEASPAISVTLSPAGPPAAFMATVSAPAEAPL</sequence>
<dbReference type="HAMAP" id="MF_01543">
    <property type="entry name" value="FTHFS"/>
    <property type="match status" value="1"/>
</dbReference>
<protein>
    <recommendedName>
        <fullName evidence="2">formate--tetrahydrofolate ligase</fullName>
        <ecNumber evidence="2">6.3.4.3</ecNumber>
    </recommendedName>
</protein>